<dbReference type="EMBL" id="UYYB01123341">
    <property type="protein sequence ID" value="VDM83475.1"/>
    <property type="molecule type" value="Genomic_DNA"/>
</dbReference>
<proteinExistence type="predicted"/>
<dbReference type="OrthoDB" id="5872171at2759"/>
<dbReference type="AlphaFoldDB" id="A0A3P7LLM9"/>
<accession>A0A3P7LLM9</accession>
<dbReference type="PANTHER" id="PTHR22989:SF3">
    <property type="entry name" value="METHYLTRANSFERASE FKBM DOMAIN-CONTAINING PROTEIN"/>
    <property type="match status" value="1"/>
</dbReference>
<protein>
    <submittedName>
        <fullName evidence="1">Uncharacterized protein</fullName>
    </submittedName>
</protein>
<evidence type="ECO:0000313" key="2">
    <source>
        <dbReference type="Proteomes" id="UP000270094"/>
    </source>
</evidence>
<gene>
    <name evidence="1" type="ORF">SVUK_LOCUS18473</name>
</gene>
<reference evidence="1 2" key="1">
    <citation type="submission" date="2018-11" db="EMBL/GenBank/DDBJ databases">
        <authorList>
            <consortium name="Pathogen Informatics"/>
        </authorList>
    </citation>
    <scope>NUCLEOTIDE SEQUENCE [LARGE SCALE GENOMIC DNA]</scope>
</reference>
<dbReference type="PANTHER" id="PTHR22989">
    <property type="entry name" value="UNCHARACTERIZED DUF13 C.ELEGANS"/>
    <property type="match status" value="1"/>
</dbReference>
<dbReference type="Proteomes" id="UP000270094">
    <property type="component" value="Unassembled WGS sequence"/>
</dbReference>
<name>A0A3P7LLM9_STRVU</name>
<evidence type="ECO:0000313" key="1">
    <source>
        <dbReference type="EMBL" id="VDM83475.1"/>
    </source>
</evidence>
<keyword evidence="2" id="KW-1185">Reference proteome</keyword>
<organism evidence="1 2">
    <name type="scientific">Strongylus vulgaris</name>
    <name type="common">Blood worm</name>
    <dbReference type="NCBI Taxonomy" id="40348"/>
    <lineage>
        <taxon>Eukaryota</taxon>
        <taxon>Metazoa</taxon>
        <taxon>Ecdysozoa</taxon>
        <taxon>Nematoda</taxon>
        <taxon>Chromadorea</taxon>
        <taxon>Rhabditida</taxon>
        <taxon>Rhabditina</taxon>
        <taxon>Rhabditomorpha</taxon>
        <taxon>Strongyloidea</taxon>
        <taxon>Strongylidae</taxon>
        <taxon>Strongylus</taxon>
    </lineage>
</organism>
<sequence length="79" mass="9210">MMGVGGEFDQNGIVACQINVEIHCCHTDFKERFASLMKRLLKERRYAVLNVVSVGHHRTFLLNFGNRKCVEKYISQFFQ</sequence>